<reference evidence="2" key="1">
    <citation type="submission" date="2019-08" db="EMBL/GenBank/DDBJ databases">
        <title>The complete genome of Acinetobacter defluvii strain WCHAD010030.</title>
        <authorList>
            <person name="Hu Y."/>
            <person name="Qin J."/>
            <person name="Feng Y."/>
            <person name="Zong Z."/>
        </authorList>
    </citation>
    <scope>NUCLEOTIDE SEQUENCE</scope>
    <source>
        <strain evidence="2">WCHA30</strain>
    </source>
</reference>
<dbReference type="KEGG" id="adv:DJ533_06485"/>
<evidence type="ECO:0000256" key="1">
    <source>
        <dbReference type="SAM" id="SignalP"/>
    </source>
</evidence>
<keyword evidence="3" id="KW-1185">Reference proteome</keyword>
<feature type="chain" id="PRO_5015521354" evidence="1">
    <location>
        <begin position="30"/>
        <end position="465"/>
    </location>
</feature>
<dbReference type="STRING" id="1871111.GCA_001704615_02895"/>
<feature type="signal peptide" evidence="1">
    <location>
        <begin position="1"/>
        <end position="29"/>
    </location>
</feature>
<dbReference type="AlphaFoldDB" id="A0A2S2FBH7"/>
<name>A0A2S2FBH7_9GAMM</name>
<dbReference type="OrthoDB" id="6074716at2"/>
<evidence type="ECO:0000313" key="2">
    <source>
        <dbReference type="EMBL" id="AWL28248.1"/>
    </source>
</evidence>
<dbReference type="Proteomes" id="UP000245977">
    <property type="component" value="Chromosome"/>
</dbReference>
<keyword evidence="1" id="KW-0732">Signal</keyword>
<sequence>MTKLGYTVKFKKTLLASLLGLSLSQTCFALEALTDENLSESTGEGIAFLPENFKMVFQKAEDSVADPKASWGDRTKDTGLIRIIPVGPLTSVAANAGAKKADIFIYGLALSQADLETNSRFNNTADPRDATKSGVNLGTETNPWILNVVTATVPDFAGLSTSNNLSYLQLEAPLALQSQPIRYDTMKLGLWGDLFARNQTVAAPPLNFLTGAPSTLAGLDEKLRFQMIANGLYLDGSKLRVFQTLDGATNTGGMSTSYNKTLGLGLLLRLNTHYLSDSGGNNDDKVLRISTRETTGTTKDLTTPAISGTGAAQFSDKEGLYIYSPNINLVLGSIYQPLIVDTPDGKNLSLEVTRIPNQASVYKNIYTDYSGTDTTYKGSTCNVRYCGSDITSINNIAYQGSNATHSSIAIGKVGFSADNKSLIADRSINATGIVMKGGATGDVNLGSAAIDGLLIQHFKISTTGL</sequence>
<gene>
    <name evidence="2" type="ORF">DJ533_06485</name>
</gene>
<dbReference type="RefSeq" id="WP_065993651.1">
    <property type="nucleotide sequence ID" value="NZ_CP029397.2"/>
</dbReference>
<evidence type="ECO:0000313" key="3">
    <source>
        <dbReference type="Proteomes" id="UP000245977"/>
    </source>
</evidence>
<proteinExistence type="predicted"/>
<organism evidence="2 3">
    <name type="scientific">Acinetobacter defluvii</name>
    <dbReference type="NCBI Taxonomy" id="1871111"/>
    <lineage>
        <taxon>Bacteria</taxon>
        <taxon>Pseudomonadati</taxon>
        <taxon>Pseudomonadota</taxon>
        <taxon>Gammaproteobacteria</taxon>
        <taxon>Moraxellales</taxon>
        <taxon>Moraxellaceae</taxon>
        <taxon>Acinetobacter</taxon>
    </lineage>
</organism>
<dbReference type="EMBL" id="CP029397">
    <property type="protein sequence ID" value="AWL28248.1"/>
    <property type="molecule type" value="Genomic_DNA"/>
</dbReference>
<accession>A0A2S2FBH7</accession>
<protein>
    <submittedName>
        <fullName evidence="2">Uncharacterized protein</fullName>
    </submittedName>
</protein>